<evidence type="ECO:0000313" key="4">
    <source>
        <dbReference type="EMBL" id="RWS02463.1"/>
    </source>
</evidence>
<dbReference type="InterPro" id="IPR000253">
    <property type="entry name" value="FHA_dom"/>
</dbReference>
<feature type="region of interest" description="Disordered" evidence="2">
    <location>
        <begin position="524"/>
        <end position="553"/>
    </location>
</feature>
<keyword evidence="6" id="KW-1185">Reference proteome</keyword>
<feature type="domain" description="FHA" evidence="3">
    <location>
        <begin position="66"/>
        <end position="123"/>
    </location>
</feature>
<dbReference type="Gene3D" id="2.60.200.20">
    <property type="match status" value="1"/>
</dbReference>
<dbReference type="OrthoDB" id="433755at2759"/>
<proteinExistence type="predicted"/>
<organism evidence="4 6">
    <name type="scientific">Dinothrombium tinctorium</name>
    <dbReference type="NCBI Taxonomy" id="1965070"/>
    <lineage>
        <taxon>Eukaryota</taxon>
        <taxon>Metazoa</taxon>
        <taxon>Ecdysozoa</taxon>
        <taxon>Arthropoda</taxon>
        <taxon>Chelicerata</taxon>
        <taxon>Arachnida</taxon>
        <taxon>Acari</taxon>
        <taxon>Acariformes</taxon>
        <taxon>Trombidiformes</taxon>
        <taxon>Prostigmata</taxon>
        <taxon>Anystina</taxon>
        <taxon>Parasitengona</taxon>
        <taxon>Trombidioidea</taxon>
        <taxon>Trombidiidae</taxon>
        <taxon>Dinothrombium</taxon>
    </lineage>
</organism>
<reference evidence="4 6" key="1">
    <citation type="journal article" date="2018" name="Gigascience">
        <title>Genomes of trombidid mites reveal novel predicted allergens and laterally-transferred genes associated with secondary metabolism.</title>
        <authorList>
            <person name="Dong X."/>
            <person name="Chaisiri K."/>
            <person name="Xia D."/>
            <person name="Armstrong S.D."/>
            <person name="Fang Y."/>
            <person name="Donnelly M.J."/>
            <person name="Kadowaki T."/>
            <person name="McGarry J.W."/>
            <person name="Darby A.C."/>
            <person name="Makepeace B.L."/>
        </authorList>
    </citation>
    <scope>NUCLEOTIDE SEQUENCE [LARGE SCALE GENOMIC DNA]</scope>
    <source>
        <strain evidence="4">UoL-WK</strain>
    </source>
</reference>
<accession>A0A443QHG9</accession>
<evidence type="ECO:0000313" key="5">
    <source>
        <dbReference type="EMBL" id="RWS04334.1"/>
    </source>
</evidence>
<evidence type="ECO:0000256" key="1">
    <source>
        <dbReference type="ARBA" id="ARBA00022801"/>
    </source>
</evidence>
<dbReference type="InterPro" id="IPR038248">
    <property type="entry name" value="Dicer_dimer_sf"/>
</dbReference>
<keyword evidence="1" id="KW-0378">Hydrolase</keyword>
<feature type="compositionally biased region" description="Acidic residues" evidence="2">
    <location>
        <begin position="310"/>
        <end position="321"/>
    </location>
</feature>
<gene>
    <name evidence="5" type="ORF">B4U79_04635</name>
    <name evidence="4" type="ORF">B4U79_08092</name>
</gene>
<dbReference type="AlphaFoldDB" id="A0A443QHG9"/>
<dbReference type="Pfam" id="PF03368">
    <property type="entry name" value="Dicer_dimer"/>
    <property type="match status" value="1"/>
</dbReference>
<dbReference type="GO" id="GO:0016891">
    <property type="term" value="F:RNA endonuclease activity producing 5'-phosphomonoesters, hydrolytic mechanism"/>
    <property type="evidence" value="ECO:0007669"/>
    <property type="project" value="InterPro"/>
</dbReference>
<feature type="region of interest" description="Disordered" evidence="2">
    <location>
        <begin position="566"/>
        <end position="585"/>
    </location>
</feature>
<dbReference type="InterPro" id="IPR050923">
    <property type="entry name" value="Cell_Proc_Reg/RNA_Proc"/>
</dbReference>
<dbReference type="SMART" id="SM00240">
    <property type="entry name" value="FHA"/>
    <property type="match status" value="1"/>
</dbReference>
<feature type="region of interest" description="Disordered" evidence="2">
    <location>
        <begin position="304"/>
        <end position="333"/>
    </location>
</feature>
<feature type="region of interest" description="Disordered" evidence="2">
    <location>
        <begin position="1"/>
        <end position="26"/>
    </location>
</feature>
<evidence type="ECO:0000259" key="3">
    <source>
        <dbReference type="PROSITE" id="PS50006"/>
    </source>
</evidence>
<dbReference type="STRING" id="1965070.A0A443QHG9"/>
<dbReference type="PANTHER" id="PTHR23308">
    <property type="entry name" value="NUCLEAR INHIBITOR OF PROTEIN PHOSPHATASE-1"/>
    <property type="match status" value="1"/>
</dbReference>
<feature type="compositionally biased region" description="Basic and acidic residues" evidence="2">
    <location>
        <begin position="1"/>
        <end position="12"/>
    </location>
</feature>
<dbReference type="Pfam" id="PF00498">
    <property type="entry name" value="FHA"/>
    <property type="match status" value="1"/>
</dbReference>
<dbReference type="SUPFAM" id="SSF49879">
    <property type="entry name" value="SMAD/FHA domain"/>
    <property type="match status" value="1"/>
</dbReference>
<dbReference type="Gene3D" id="3.30.160.380">
    <property type="entry name" value="Dicer dimerisation domain"/>
    <property type="match status" value="1"/>
</dbReference>
<evidence type="ECO:0000256" key="2">
    <source>
        <dbReference type="SAM" id="MobiDB-lite"/>
    </source>
</evidence>
<name>A0A443QHG9_9ACAR</name>
<dbReference type="EMBL" id="NCKU01007674">
    <property type="protein sequence ID" value="RWS02463.1"/>
    <property type="molecule type" value="Genomic_DNA"/>
</dbReference>
<sequence>MNSQNSEKDENSVFKPPPNPQNEDSSAVWELPQPLSQMQPPPDVFFLEVIKNGVQVLKHNLNKNVITFGRSRDCDFPLDHPSISRYHSALLWKEDENDSSNNGFFYVMDLNSTHGTFLNKQKLQSRTCVKIMPGNNVLRFGGSSRIFMVDAVANDNDQLEDESSNEEKAEENFCTWGIADDEVDDNDGDQINSHTPLGTVLALLQTDLTSSSSPNDNVYRENPQKILQQWFEREGYDYEYKINCINGKFKCTFELPIDGQDVTLEGSLFPKKKESIVDACLKACKLLDKAELLFPWQAQKNNLKRKEKESDSEDDLLDETEEGQKKRLRKESKNETVTAETFETLSEKWKKISVELRALKAKLASMTVAKKCEIQKDKTDVDNADSLDSFMKTLDNDESRRKENVFSSINSKIQKSKLRMKISGIEKEQKRVERLMKLAKPNFSFKEILSSVEEHTRPEFEEKKPDRNPVPKSVIKAKIESILKKKEPTLESSDINISKTTPEQTPKPKMSVAEVFKDDDETIVKSKPKLEIPSSRIEEPKFPNKSKTIRQEKKFVKDEDTYIEWMPPVSQSGDGRTALNDKYGY</sequence>
<dbReference type="PROSITE" id="PS50006">
    <property type="entry name" value="FHA_DOMAIN"/>
    <property type="match status" value="1"/>
</dbReference>
<dbReference type="Proteomes" id="UP000285301">
    <property type="component" value="Unassembled WGS sequence"/>
</dbReference>
<dbReference type="InterPro" id="IPR008984">
    <property type="entry name" value="SMAD_FHA_dom_sf"/>
</dbReference>
<dbReference type="EMBL" id="NCKU01005629">
    <property type="protein sequence ID" value="RWS04334.1"/>
    <property type="molecule type" value="Genomic_DNA"/>
</dbReference>
<comment type="caution">
    <text evidence="4">The sequence shown here is derived from an EMBL/GenBank/DDBJ whole genome shotgun (WGS) entry which is preliminary data.</text>
</comment>
<dbReference type="InterPro" id="IPR005034">
    <property type="entry name" value="Dicer_dimerisation"/>
</dbReference>
<evidence type="ECO:0000313" key="6">
    <source>
        <dbReference type="Proteomes" id="UP000285301"/>
    </source>
</evidence>
<protein>
    <recommendedName>
        <fullName evidence="3">FHA domain-containing protein</fullName>
    </recommendedName>
</protein>
<feature type="compositionally biased region" description="Basic and acidic residues" evidence="2">
    <location>
        <begin position="524"/>
        <end position="542"/>
    </location>
</feature>
<reference evidence="4" key="2">
    <citation type="submission" date="2018-11" db="EMBL/GenBank/DDBJ databases">
        <title>Trombidioid mite genomics.</title>
        <authorList>
            <person name="Dong X."/>
        </authorList>
    </citation>
    <scope>NUCLEOTIDE SEQUENCE</scope>
    <source>
        <strain evidence="4">UoL-WK</strain>
    </source>
</reference>